<evidence type="ECO:0000256" key="4">
    <source>
        <dbReference type="ARBA" id="ARBA00022454"/>
    </source>
</evidence>
<evidence type="ECO:0000256" key="13">
    <source>
        <dbReference type="RuleBase" id="RU365061"/>
    </source>
</evidence>
<name>A0A4Z1F5H6_9HELO</name>
<evidence type="ECO:0000256" key="14">
    <source>
        <dbReference type="SAM" id="MobiDB-lite"/>
    </source>
</evidence>
<comment type="catalytic activity">
    <reaction evidence="12 13">
        <text>DNA(n) + a 2'-deoxyribonucleoside 5'-triphosphate = DNA(n+1) + diphosphate</text>
        <dbReference type="Rhea" id="RHEA:22508"/>
        <dbReference type="Rhea" id="RHEA-COMP:17339"/>
        <dbReference type="Rhea" id="RHEA-COMP:17340"/>
        <dbReference type="ChEBI" id="CHEBI:33019"/>
        <dbReference type="ChEBI" id="CHEBI:61560"/>
        <dbReference type="ChEBI" id="CHEBI:173112"/>
        <dbReference type="EC" id="2.7.7.49"/>
    </reaction>
</comment>
<evidence type="ECO:0000313" key="17">
    <source>
        <dbReference type="Proteomes" id="UP000297777"/>
    </source>
</evidence>
<evidence type="ECO:0000256" key="5">
    <source>
        <dbReference type="ARBA" id="ARBA00022679"/>
    </source>
</evidence>
<evidence type="ECO:0000256" key="7">
    <source>
        <dbReference type="ARBA" id="ARBA00022723"/>
    </source>
</evidence>
<dbReference type="Proteomes" id="UP000297777">
    <property type="component" value="Unassembled WGS sequence"/>
</dbReference>
<dbReference type="GO" id="GO:0007004">
    <property type="term" value="P:telomere maintenance via telomerase"/>
    <property type="evidence" value="ECO:0007669"/>
    <property type="project" value="TreeGrafter"/>
</dbReference>
<feature type="compositionally biased region" description="Basic and acidic residues" evidence="14">
    <location>
        <begin position="1099"/>
        <end position="1110"/>
    </location>
</feature>
<dbReference type="InterPro" id="IPR000477">
    <property type="entry name" value="RT_dom"/>
</dbReference>
<comment type="similarity">
    <text evidence="1 13">Belongs to the reverse transcriptase family. Telomerase subfamily.</text>
</comment>
<dbReference type="AlphaFoldDB" id="A0A4Z1F5H6"/>
<organism evidence="16 17">
    <name type="scientific">Botrytis tulipae</name>
    <dbReference type="NCBI Taxonomy" id="87230"/>
    <lineage>
        <taxon>Eukaryota</taxon>
        <taxon>Fungi</taxon>
        <taxon>Dikarya</taxon>
        <taxon>Ascomycota</taxon>
        <taxon>Pezizomycotina</taxon>
        <taxon>Leotiomycetes</taxon>
        <taxon>Helotiales</taxon>
        <taxon>Sclerotiniaceae</taxon>
        <taxon>Botrytis</taxon>
    </lineage>
</organism>
<protein>
    <recommendedName>
        <fullName evidence="3 13">Telomerase reverse transcriptase</fullName>
        <ecNumber evidence="2 13">2.7.7.49</ecNumber>
    </recommendedName>
    <alternativeName>
        <fullName evidence="13">Telomerase catalytic subunit</fullName>
    </alternativeName>
</protein>
<dbReference type="GO" id="GO:0042162">
    <property type="term" value="F:telomeric DNA binding"/>
    <property type="evidence" value="ECO:0007669"/>
    <property type="project" value="TreeGrafter"/>
</dbReference>
<dbReference type="FunFam" id="1.10.132.70:FF:000004">
    <property type="entry name" value="Telomerase reverse transcriptase"/>
    <property type="match status" value="1"/>
</dbReference>
<dbReference type="PRINTS" id="PR01365">
    <property type="entry name" value="TELOMERASERT"/>
</dbReference>
<evidence type="ECO:0000256" key="8">
    <source>
        <dbReference type="ARBA" id="ARBA00022842"/>
    </source>
</evidence>
<keyword evidence="4 13" id="KW-0158">Chromosome</keyword>
<keyword evidence="11 13" id="KW-0539">Nucleus</keyword>
<dbReference type="PANTHER" id="PTHR12066:SF0">
    <property type="entry name" value="TELOMERASE REVERSE TRANSCRIPTASE"/>
    <property type="match status" value="1"/>
</dbReference>
<keyword evidence="10 13" id="KW-0695">RNA-directed DNA polymerase</keyword>
<evidence type="ECO:0000256" key="11">
    <source>
        <dbReference type="ARBA" id="ARBA00023242"/>
    </source>
</evidence>
<dbReference type="InterPro" id="IPR021891">
    <property type="entry name" value="Telomerase_RBD"/>
</dbReference>
<feature type="compositionally biased region" description="Basic and acidic residues" evidence="14">
    <location>
        <begin position="25"/>
        <end position="40"/>
    </location>
</feature>
<evidence type="ECO:0000256" key="12">
    <source>
        <dbReference type="ARBA" id="ARBA00048173"/>
    </source>
</evidence>
<dbReference type="InterPro" id="IPR049139">
    <property type="entry name" value="TERT_C"/>
</dbReference>
<comment type="subcellular location">
    <subcellularLocation>
        <location evidence="13">Nucleus</location>
    </subcellularLocation>
    <subcellularLocation>
        <location evidence="13">Chromosome</location>
        <location evidence="13">Telomere</location>
    </subcellularLocation>
</comment>
<feature type="domain" description="Reverse transcriptase" evidence="15">
    <location>
        <begin position="650"/>
        <end position="980"/>
    </location>
</feature>
<feature type="region of interest" description="Disordered" evidence="14">
    <location>
        <begin position="1096"/>
        <end position="1124"/>
    </location>
</feature>
<accession>A0A4Z1F5H6</accession>
<feature type="region of interest" description="Disordered" evidence="14">
    <location>
        <begin position="447"/>
        <end position="477"/>
    </location>
</feature>
<gene>
    <name evidence="16" type="ORF">BTUL_0007g01390</name>
</gene>
<reference evidence="16 17" key="1">
    <citation type="submission" date="2017-12" db="EMBL/GenBank/DDBJ databases">
        <title>Comparative genomics of Botrytis spp.</title>
        <authorList>
            <person name="Valero-Jimenez C.A."/>
            <person name="Tapia P."/>
            <person name="Veloso J."/>
            <person name="Silva-Moreno E."/>
            <person name="Staats M."/>
            <person name="Valdes J.H."/>
            <person name="Van Kan J.A.L."/>
        </authorList>
    </citation>
    <scope>NUCLEOTIDE SEQUENCE [LARGE SCALE GENOMIC DNA]</scope>
    <source>
        <strain evidence="16 17">Bt9001</strain>
    </source>
</reference>
<comment type="function">
    <text evidence="13">Telomerase is a ribonucleoprotein enzyme essential for the replication of chromosome termini in most eukaryotes. It elongates telomeres. It is a reverse transcriptase that adds simple sequence repeats to chromosome ends by copying a template sequence within the RNA component of the enzyme.</text>
</comment>
<dbReference type="GO" id="GO:0000333">
    <property type="term" value="C:telomerase catalytic core complex"/>
    <property type="evidence" value="ECO:0007669"/>
    <property type="project" value="TreeGrafter"/>
</dbReference>
<proteinExistence type="inferred from homology"/>
<dbReference type="Pfam" id="PF00078">
    <property type="entry name" value="RVT_1"/>
    <property type="match status" value="1"/>
</dbReference>
<keyword evidence="9 13" id="KW-0779">Telomere</keyword>
<keyword evidence="6 13" id="KW-0548">Nucleotidyltransferase</keyword>
<dbReference type="Gene3D" id="3.30.70.2630">
    <property type="match status" value="1"/>
</dbReference>
<feature type="compositionally biased region" description="Low complexity" evidence="14">
    <location>
        <begin position="459"/>
        <end position="470"/>
    </location>
</feature>
<dbReference type="PANTHER" id="PTHR12066">
    <property type="entry name" value="TELOMERASE REVERSE TRANSCRIPTASE"/>
    <property type="match status" value="1"/>
</dbReference>
<keyword evidence="5 13" id="KW-0808">Transferase</keyword>
<dbReference type="SMART" id="SM00975">
    <property type="entry name" value="Telomerase_RBD"/>
    <property type="match status" value="1"/>
</dbReference>
<dbReference type="Pfam" id="PF21399">
    <property type="entry name" value="TERT_C"/>
    <property type="match status" value="1"/>
</dbReference>
<keyword evidence="17" id="KW-1185">Reference proteome</keyword>
<dbReference type="GO" id="GO:0046872">
    <property type="term" value="F:metal ion binding"/>
    <property type="evidence" value="ECO:0007669"/>
    <property type="project" value="UniProtKB-KW"/>
</dbReference>
<keyword evidence="8 13" id="KW-0460">Magnesium</keyword>
<comment type="caution">
    <text evidence="16">The sequence shown here is derived from an EMBL/GenBank/DDBJ whole genome shotgun (WGS) entry which is preliminary data.</text>
</comment>
<evidence type="ECO:0000256" key="6">
    <source>
        <dbReference type="ARBA" id="ARBA00022695"/>
    </source>
</evidence>
<dbReference type="EMBL" id="PQXH01000007">
    <property type="protein sequence ID" value="TGO18920.1"/>
    <property type="molecule type" value="Genomic_DNA"/>
</dbReference>
<keyword evidence="7 13" id="KW-0479">Metal-binding</keyword>
<dbReference type="Gene3D" id="1.10.357.90">
    <property type="match status" value="1"/>
</dbReference>
<dbReference type="GO" id="GO:0003720">
    <property type="term" value="F:telomerase activity"/>
    <property type="evidence" value="ECO:0007669"/>
    <property type="project" value="InterPro"/>
</dbReference>
<dbReference type="Pfam" id="PF12009">
    <property type="entry name" value="Telomerase_RBD"/>
    <property type="match status" value="1"/>
</dbReference>
<evidence type="ECO:0000256" key="3">
    <source>
        <dbReference type="ARBA" id="ARBA00016182"/>
    </source>
</evidence>
<evidence type="ECO:0000256" key="9">
    <source>
        <dbReference type="ARBA" id="ARBA00022895"/>
    </source>
</evidence>
<dbReference type="Gene3D" id="1.10.132.70">
    <property type="match status" value="1"/>
</dbReference>
<feature type="region of interest" description="Disordered" evidence="14">
    <location>
        <begin position="1"/>
        <end position="40"/>
    </location>
</feature>
<evidence type="ECO:0000313" key="16">
    <source>
        <dbReference type="EMBL" id="TGO18920.1"/>
    </source>
</evidence>
<dbReference type="GO" id="GO:0000781">
    <property type="term" value="C:chromosome, telomeric region"/>
    <property type="evidence" value="ECO:0007669"/>
    <property type="project" value="UniProtKB-SubCell"/>
</dbReference>
<evidence type="ECO:0000256" key="1">
    <source>
        <dbReference type="ARBA" id="ARBA00008001"/>
    </source>
</evidence>
<dbReference type="GO" id="GO:0070034">
    <property type="term" value="F:telomerase RNA binding"/>
    <property type="evidence" value="ECO:0007669"/>
    <property type="project" value="TreeGrafter"/>
</dbReference>
<sequence length="1172" mass="133310">MARKRKRSHAVAETDTDNGTGLTDLNKRQKASGDAHRKDPPVKQTLLAKYYPNVLCLRDYLLSKLPVSSKVRRKKLLSVGHKLSTNIEDQGDDHEEDEDHLLGDFLDGTLIGVSLNHDLSQENRLKEWVSFSQKGDISVSTIANSSGNDVYSQSEIVDFAIWLLFSKSKSSNGRLQHLLCQGYRKDISSHSVNRDENFRTSIPGVNSMYPNSHVTAMKAWPWPHVLALLGKAGERVMCDLILDCGVFVQIENAHGSYYQLSGQPLSELSPITTAKIHGKLSETDSPSSKRQQPVILHNPAEINFVRNRMLYAKAALNAKGEVQFGFRHIHVLNRFPCQVNDGSGAMLSRRRPEENITQILMYIFPMQFGLHNVFTSEVDNRETVQPFKDYTLREEEIDSIYPDAKAIKIPKRLRGKPRDLVKKFQILHSRCSYNSLLEYYCPNRKNQDGSVEDTKEKGSSNSTSFESQSSGKSRVSNTFLSSVPSIPARKSTLMDHASSSADVSAFCHAVLRNIIPREFWGTGDVQVHNEGIFKKNVDNFIRLRRFEALSLHEVTQGFKIAEIEWLGAPNTSNQKLSLTDFNKRREMFLEFVYYLFDSVLIPLVRSNFHVTESNIHRQRLFFFRHDVWKSVAEPALASLKSKMFEEVKLGEAQQILGSRALGFSQMRLIPKETGVRPIMNLRRRAMRKGDKRMLGASINSVLAPVHNVLTHEKVNNIGRLGSTLFSVGDLYQKVKSFKAALNSSTKPLYFAKVDVQAAFDTIPQAAVIKLMTTVPSESEYRFARHVEIRPTEAYATDPNAPNKPIRRWKSHAKSLHHLDNFDEDLENDIAIGKKNTVFVENIVNQIRDTDSLLQILTQHISQNMVKIGKKFYRQKEGIPQGSVLSSLLCNYFYADLETKHLSFLQPGESLLLRLIDDFLLITLNPAHAKRFLKIMHDGIPEYGVGVNSDKTLTNFEVMINGKKIKRVVGEKMFPYCGNLVDMKTLNIARDRDRRKDLVIQDSLTVEYSRIPGKTFHRKVLNSLTLQTHPMYLDTSHNSLSTVRKNIYTSYVESATKMMAYIKCLPVSKKPKSALVIKTIEDLVRLGWCLSRRGKKRSGKAREKKGGNLDKDEGEDGEEEQSGKKDQYAGYKCEISKREMRRWGLGAFLEVMRKRQSGYVGVVEWLERELRKL</sequence>
<evidence type="ECO:0000259" key="15">
    <source>
        <dbReference type="PROSITE" id="PS50878"/>
    </source>
</evidence>
<dbReference type="OrthoDB" id="289721at2759"/>
<dbReference type="PROSITE" id="PS50878">
    <property type="entry name" value="RT_POL"/>
    <property type="match status" value="1"/>
</dbReference>
<evidence type="ECO:0000256" key="2">
    <source>
        <dbReference type="ARBA" id="ARBA00012493"/>
    </source>
</evidence>
<dbReference type="InterPro" id="IPR003545">
    <property type="entry name" value="Telomerase_RT"/>
</dbReference>
<dbReference type="EC" id="2.7.7.49" evidence="2 13"/>
<dbReference type="CDD" id="cd01648">
    <property type="entry name" value="TERT"/>
    <property type="match status" value="1"/>
</dbReference>
<evidence type="ECO:0000256" key="10">
    <source>
        <dbReference type="ARBA" id="ARBA00022918"/>
    </source>
</evidence>